<reference evidence="3 4" key="1">
    <citation type="submission" date="2016-05" db="EMBL/GenBank/DDBJ databases">
        <title>A degradative enzymes factory behind the ericoid mycorrhizal symbiosis.</title>
        <authorList>
            <consortium name="DOE Joint Genome Institute"/>
            <person name="Martino E."/>
            <person name="Morin E."/>
            <person name="Grelet G."/>
            <person name="Kuo A."/>
            <person name="Kohler A."/>
            <person name="Daghino S."/>
            <person name="Barry K."/>
            <person name="Choi C."/>
            <person name="Cichocki N."/>
            <person name="Clum A."/>
            <person name="Copeland A."/>
            <person name="Hainaut M."/>
            <person name="Haridas S."/>
            <person name="Labutti K."/>
            <person name="Lindquist E."/>
            <person name="Lipzen A."/>
            <person name="Khouja H.-R."/>
            <person name="Murat C."/>
            <person name="Ohm R."/>
            <person name="Olson A."/>
            <person name="Spatafora J."/>
            <person name="Veneault-Fourrey C."/>
            <person name="Henrissat B."/>
            <person name="Grigoriev I."/>
            <person name="Martin F."/>
            <person name="Perotto S."/>
        </authorList>
    </citation>
    <scope>NUCLEOTIDE SEQUENCE [LARGE SCALE GENOMIC DNA]</scope>
    <source>
        <strain evidence="3 4">UAMH 7357</strain>
    </source>
</reference>
<evidence type="ECO:0000313" key="3">
    <source>
        <dbReference type="EMBL" id="PMD28164.1"/>
    </source>
</evidence>
<dbReference type="InterPro" id="IPR021858">
    <property type="entry name" value="Fun_TF"/>
</dbReference>
<dbReference type="Proteomes" id="UP000235672">
    <property type="component" value="Unassembled WGS sequence"/>
</dbReference>
<organism evidence="3 4">
    <name type="scientific">Hyaloscypha hepaticicola</name>
    <dbReference type="NCBI Taxonomy" id="2082293"/>
    <lineage>
        <taxon>Eukaryota</taxon>
        <taxon>Fungi</taxon>
        <taxon>Dikarya</taxon>
        <taxon>Ascomycota</taxon>
        <taxon>Pezizomycotina</taxon>
        <taxon>Leotiomycetes</taxon>
        <taxon>Helotiales</taxon>
        <taxon>Hyaloscyphaceae</taxon>
        <taxon>Hyaloscypha</taxon>
    </lineage>
</organism>
<dbReference type="AlphaFoldDB" id="A0A2J6QPI8"/>
<dbReference type="OrthoDB" id="4158087at2759"/>
<keyword evidence="4" id="KW-1185">Reference proteome</keyword>
<dbReference type="SUPFAM" id="SSF57701">
    <property type="entry name" value="Zn2/Cys6 DNA-binding domain"/>
    <property type="match status" value="1"/>
</dbReference>
<dbReference type="PROSITE" id="PS50048">
    <property type="entry name" value="ZN2_CY6_FUNGAL_2"/>
    <property type="match status" value="1"/>
</dbReference>
<dbReference type="PROSITE" id="PS00463">
    <property type="entry name" value="ZN2_CY6_FUNGAL_1"/>
    <property type="match status" value="1"/>
</dbReference>
<dbReference type="SMART" id="SM00066">
    <property type="entry name" value="GAL4"/>
    <property type="match status" value="1"/>
</dbReference>
<dbReference type="Pfam" id="PF00172">
    <property type="entry name" value="Zn_clus"/>
    <property type="match status" value="1"/>
</dbReference>
<name>A0A2J6QPI8_9HELO</name>
<dbReference type="Pfam" id="PF11951">
    <property type="entry name" value="Fungal_trans_2"/>
    <property type="match status" value="1"/>
</dbReference>
<dbReference type="GO" id="GO:0008270">
    <property type="term" value="F:zinc ion binding"/>
    <property type="evidence" value="ECO:0007669"/>
    <property type="project" value="InterPro"/>
</dbReference>
<dbReference type="STRING" id="1745343.A0A2J6QPI8"/>
<evidence type="ECO:0000256" key="1">
    <source>
        <dbReference type="ARBA" id="ARBA00023242"/>
    </source>
</evidence>
<dbReference type="CDD" id="cd00067">
    <property type="entry name" value="GAL4"/>
    <property type="match status" value="1"/>
</dbReference>
<dbReference type="PANTHER" id="PTHR37540:SF5">
    <property type="entry name" value="TRANSCRIPTION FACTOR DOMAIN-CONTAINING PROTEIN"/>
    <property type="match status" value="1"/>
</dbReference>
<keyword evidence="1" id="KW-0539">Nucleus</keyword>
<gene>
    <name evidence="3" type="ORF">NA56DRAFT_742328</name>
</gene>
<feature type="domain" description="Zn(2)-C6 fungal-type" evidence="2">
    <location>
        <begin position="18"/>
        <end position="48"/>
    </location>
</feature>
<dbReference type="InterPro" id="IPR036864">
    <property type="entry name" value="Zn2-C6_fun-type_DNA-bd_sf"/>
</dbReference>
<dbReference type="InterPro" id="IPR001138">
    <property type="entry name" value="Zn2Cys6_DnaBD"/>
</dbReference>
<sequence length="522" mass="58231">MPPTGERKRRHHQRSRNGCISCKQRHMRCDQGKPFCRNCLKNGASCGYLAPAEDMSGPSADLSVDPMTLVLSGTAATAAMASSSHALPSEQFMEPLQGSIVPGSEGFSWYSNMRPPSFSTILPAARSDPFNTLPIELSQESKMLLDHFTNNRILLQKMVESKRDPELFRFATSDPALMHGALVLSANSRANLCRDEKTHLELILYQHKTETIRLVNERLGNRRVATSDGTVGAIACLVILEALNGAAQIARVHLSGLKQLIDLRGDLHSPTMNRYLQRIVMIGDLLTSSATQTTPIFQQSPPPEGKEMKVPVSTATVAGGNLDYIEKELGLDSEISSMFVELHCVSYLMEQNDNGTLQLEKVDLHRSIYETENSVDTLMRVGVYDARTVNGVQTNSGCCTIAAYIYVYRSLRRIPYSSTLYDYMVRILKEDIDNVSGTVREVFPKEVLFWVFFVGASAGKGRPEESYFRKVLAVSRQVLSITTWEVAKFVLKKFAWVEGWNEEVDKELFNGLQELDKNMSPV</sequence>
<evidence type="ECO:0000259" key="2">
    <source>
        <dbReference type="PROSITE" id="PS50048"/>
    </source>
</evidence>
<dbReference type="EMBL" id="KZ613464">
    <property type="protein sequence ID" value="PMD28164.1"/>
    <property type="molecule type" value="Genomic_DNA"/>
</dbReference>
<proteinExistence type="predicted"/>
<evidence type="ECO:0000313" key="4">
    <source>
        <dbReference type="Proteomes" id="UP000235672"/>
    </source>
</evidence>
<accession>A0A2J6QPI8</accession>
<dbReference type="Gene3D" id="4.10.240.10">
    <property type="entry name" value="Zn(2)-C6 fungal-type DNA-binding domain"/>
    <property type="match status" value="1"/>
</dbReference>
<dbReference type="PANTHER" id="PTHR37540">
    <property type="entry name" value="TRANSCRIPTION FACTOR (ACR-2), PUTATIVE-RELATED-RELATED"/>
    <property type="match status" value="1"/>
</dbReference>
<protein>
    <recommendedName>
        <fullName evidence="2">Zn(2)-C6 fungal-type domain-containing protein</fullName>
    </recommendedName>
</protein>
<dbReference type="GO" id="GO:0000981">
    <property type="term" value="F:DNA-binding transcription factor activity, RNA polymerase II-specific"/>
    <property type="evidence" value="ECO:0007669"/>
    <property type="project" value="InterPro"/>
</dbReference>